<dbReference type="eggNOG" id="arCOG01077">
    <property type="taxonomic scope" value="Archaea"/>
</dbReference>
<dbReference type="Proteomes" id="UP000007813">
    <property type="component" value="Unassembled WGS sequence"/>
</dbReference>
<keyword evidence="1" id="KW-0378">Hydrolase</keyword>
<dbReference type="InterPro" id="IPR015797">
    <property type="entry name" value="NUDIX_hydrolase-like_dom_sf"/>
</dbReference>
<dbReference type="GO" id="GO:0016787">
    <property type="term" value="F:hydrolase activity"/>
    <property type="evidence" value="ECO:0007669"/>
    <property type="project" value="UniProtKB-KW"/>
</dbReference>
<evidence type="ECO:0000313" key="3">
    <source>
        <dbReference type="EMBL" id="EJN57860.1"/>
    </source>
</evidence>
<comment type="caution">
    <text evidence="3">The sequence shown here is derived from an EMBL/GenBank/DDBJ whole genome shotgun (WGS) entry which is preliminary data.</text>
</comment>
<dbReference type="OrthoDB" id="40462at2157"/>
<dbReference type="CDD" id="cd04663">
    <property type="entry name" value="NUDIX_Hydrolase"/>
    <property type="match status" value="1"/>
</dbReference>
<evidence type="ECO:0000256" key="1">
    <source>
        <dbReference type="ARBA" id="ARBA00022801"/>
    </source>
</evidence>
<accession>J2ZB32</accession>
<evidence type="ECO:0000313" key="4">
    <source>
        <dbReference type="Proteomes" id="UP000007813"/>
    </source>
</evidence>
<dbReference type="Pfam" id="PF00293">
    <property type="entry name" value="NUDIX"/>
    <property type="match status" value="1"/>
</dbReference>
<dbReference type="InterPro" id="IPR020084">
    <property type="entry name" value="NUDIX_hydrolase_CS"/>
</dbReference>
<dbReference type="EMBL" id="ALJD01000009">
    <property type="protein sequence ID" value="EJN57860.1"/>
    <property type="molecule type" value="Genomic_DNA"/>
</dbReference>
<sequence length="137" mass="15520">MQKACAYITRNEGTELLVFQGPDHDGLQIPKGTIEPGESPQAAVCREVAEESGLVVTDPPREVATDRWIRQPGRTYVRHFYHFDVAEPRDEWTHVVTGDGEETGQRFQYFWVALPTNRPFALALDDYLSQLCQELAA</sequence>
<gene>
    <name evidence="3" type="ORF">HSB1_32770</name>
</gene>
<dbReference type="PROSITE" id="PS00893">
    <property type="entry name" value="NUDIX_BOX"/>
    <property type="match status" value="1"/>
</dbReference>
<organism evidence="3 4">
    <name type="scientific">Halogranum salarium B-1</name>
    <dbReference type="NCBI Taxonomy" id="1210908"/>
    <lineage>
        <taxon>Archaea</taxon>
        <taxon>Methanobacteriati</taxon>
        <taxon>Methanobacteriota</taxon>
        <taxon>Stenosarchaea group</taxon>
        <taxon>Halobacteria</taxon>
        <taxon>Halobacteriales</taxon>
        <taxon>Haloferacaceae</taxon>
    </lineage>
</organism>
<name>J2ZB32_9EURY</name>
<evidence type="ECO:0000259" key="2">
    <source>
        <dbReference type="PROSITE" id="PS51462"/>
    </source>
</evidence>
<dbReference type="AlphaFoldDB" id="J2ZB32"/>
<dbReference type="PROSITE" id="PS51462">
    <property type="entry name" value="NUDIX"/>
    <property type="match status" value="1"/>
</dbReference>
<dbReference type="Gene3D" id="3.90.79.10">
    <property type="entry name" value="Nucleoside Triphosphate Pyrophosphohydrolase"/>
    <property type="match status" value="1"/>
</dbReference>
<proteinExistence type="predicted"/>
<dbReference type="InterPro" id="IPR020476">
    <property type="entry name" value="Nudix_hydrolase"/>
</dbReference>
<protein>
    <submittedName>
        <fullName evidence="3">MutT/nudix family protein</fullName>
    </submittedName>
</protein>
<dbReference type="InterPro" id="IPR000086">
    <property type="entry name" value="NUDIX_hydrolase_dom"/>
</dbReference>
<dbReference type="PRINTS" id="PR00502">
    <property type="entry name" value="NUDIXFAMILY"/>
</dbReference>
<feature type="domain" description="Nudix hydrolase" evidence="2">
    <location>
        <begin position="1"/>
        <end position="137"/>
    </location>
</feature>
<reference evidence="3 4" key="1">
    <citation type="journal article" date="2012" name="J. Bacteriol.">
        <title>Draft Genome Sequence of the Extremely Halophilic Archaeon Halogranum salarium B-1T.</title>
        <authorList>
            <person name="Kim K.K."/>
            <person name="Lee K.C."/>
            <person name="Lee J.S."/>
        </authorList>
    </citation>
    <scope>NUCLEOTIDE SEQUENCE [LARGE SCALE GENOMIC DNA]</scope>
    <source>
        <strain evidence="3 4">B-1</strain>
    </source>
</reference>
<dbReference type="SUPFAM" id="SSF55811">
    <property type="entry name" value="Nudix"/>
    <property type="match status" value="1"/>
</dbReference>